<name>A0A250J1D9_9BACT</name>
<evidence type="ECO:0000256" key="1">
    <source>
        <dbReference type="ARBA" id="ARBA00023015"/>
    </source>
</evidence>
<accession>A0A250J1D9</accession>
<dbReference type="PANTHER" id="PTHR11019">
    <property type="entry name" value="HTH-TYPE TRANSCRIPTIONAL REGULATOR NIMR"/>
    <property type="match status" value="1"/>
</dbReference>
<dbReference type="InterPro" id="IPR018060">
    <property type="entry name" value="HTH_AraC"/>
</dbReference>
<evidence type="ECO:0000259" key="4">
    <source>
        <dbReference type="PROSITE" id="PS01124"/>
    </source>
</evidence>
<dbReference type="InterPro" id="IPR003313">
    <property type="entry name" value="AraC-bd"/>
</dbReference>
<dbReference type="Gene3D" id="2.60.120.10">
    <property type="entry name" value="Jelly Rolls"/>
    <property type="match status" value="1"/>
</dbReference>
<dbReference type="Gene3D" id="1.10.10.60">
    <property type="entry name" value="Homeodomain-like"/>
    <property type="match status" value="2"/>
</dbReference>
<gene>
    <name evidence="5" type="ORF">CYFUS_002401</name>
</gene>
<dbReference type="KEGG" id="cfus:CYFUS_002401"/>
<dbReference type="InterPro" id="IPR011051">
    <property type="entry name" value="RmlC_Cupin_sf"/>
</dbReference>
<dbReference type="Pfam" id="PF12833">
    <property type="entry name" value="HTH_18"/>
    <property type="match status" value="1"/>
</dbReference>
<dbReference type="SUPFAM" id="SSF46689">
    <property type="entry name" value="Homeodomain-like"/>
    <property type="match status" value="2"/>
</dbReference>
<evidence type="ECO:0000256" key="3">
    <source>
        <dbReference type="ARBA" id="ARBA00023163"/>
    </source>
</evidence>
<dbReference type="GO" id="GO:0003700">
    <property type="term" value="F:DNA-binding transcription factor activity"/>
    <property type="evidence" value="ECO:0007669"/>
    <property type="project" value="InterPro"/>
</dbReference>
<protein>
    <submittedName>
        <fullName evidence="5">AraC family transcriptional regulator</fullName>
    </submittedName>
</protein>
<keyword evidence="2" id="KW-0238">DNA-binding</keyword>
<organism evidence="5 6">
    <name type="scientific">Cystobacter fuscus</name>
    <dbReference type="NCBI Taxonomy" id="43"/>
    <lineage>
        <taxon>Bacteria</taxon>
        <taxon>Pseudomonadati</taxon>
        <taxon>Myxococcota</taxon>
        <taxon>Myxococcia</taxon>
        <taxon>Myxococcales</taxon>
        <taxon>Cystobacterineae</taxon>
        <taxon>Archangiaceae</taxon>
        <taxon>Cystobacter</taxon>
    </lineage>
</organism>
<dbReference type="InterPro" id="IPR009057">
    <property type="entry name" value="Homeodomain-like_sf"/>
</dbReference>
<dbReference type="SMART" id="SM00342">
    <property type="entry name" value="HTH_ARAC"/>
    <property type="match status" value="1"/>
</dbReference>
<dbReference type="Proteomes" id="UP000217257">
    <property type="component" value="Chromosome"/>
</dbReference>
<reference evidence="5 6" key="1">
    <citation type="submission" date="2017-06" db="EMBL/GenBank/DDBJ databases">
        <title>Sequencing and comparative analysis of myxobacterial genomes.</title>
        <authorList>
            <person name="Rupp O."/>
            <person name="Goesmann A."/>
            <person name="Sogaard-Andersen L."/>
        </authorList>
    </citation>
    <scope>NUCLEOTIDE SEQUENCE [LARGE SCALE GENOMIC DNA]</scope>
    <source>
        <strain evidence="5 6">DSM 52655</strain>
    </source>
</reference>
<dbReference type="AlphaFoldDB" id="A0A250J1D9"/>
<keyword evidence="1" id="KW-0805">Transcription regulation</keyword>
<proteinExistence type="predicted"/>
<dbReference type="SUPFAM" id="SSF51182">
    <property type="entry name" value="RmlC-like cupins"/>
    <property type="match status" value="1"/>
</dbReference>
<dbReference type="RefSeq" id="WP_095985369.1">
    <property type="nucleotide sequence ID" value="NZ_CP022098.1"/>
</dbReference>
<evidence type="ECO:0000313" key="5">
    <source>
        <dbReference type="EMBL" id="ATB36986.1"/>
    </source>
</evidence>
<dbReference type="PROSITE" id="PS01124">
    <property type="entry name" value="HTH_ARAC_FAMILY_2"/>
    <property type="match status" value="1"/>
</dbReference>
<dbReference type="InterPro" id="IPR014710">
    <property type="entry name" value="RmlC-like_jellyroll"/>
</dbReference>
<feature type="domain" description="HTH araC/xylS-type" evidence="4">
    <location>
        <begin position="128"/>
        <end position="226"/>
    </location>
</feature>
<dbReference type="EMBL" id="CP022098">
    <property type="protein sequence ID" value="ATB36986.1"/>
    <property type="molecule type" value="Genomic_DNA"/>
</dbReference>
<keyword evidence="3" id="KW-0804">Transcription</keyword>
<evidence type="ECO:0000256" key="2">
    <source>
        <dbReference type="ARBA" id="ARBA00023125"/>
    </source>
</evidence>
<evidence type="ECO:0000313" key="6">
    <source>
        <dbReference type="Proteomes" id="UP000217257"/>
    </source>
</evidence>
<dbReference type="Pfam" id="PF02311">
    <property type="entry name" value="AraC_binding"/>
    <property type="match status" value="1"/>
</dbReference>
<dbReference type="PANTHER" id="PTHR11019:SF199">
    <property type="entry name" value="HTH-TYPE TRANSCRIPTIONAL REGULATOR NIMR"/>
    <property type="match status" value="1"/>
</dbReference>
<sequence length="227" mass="25479">MLQFGQVLSWFGHASVVPMHSHREAQLVVSLRGTATIGTGAQDWAITPRSMLWLAGDTPHRVHTTADHHWLVLSFPPELVARATGWVEASGFVHDLVERIGHAPDPERRARLTAVLVDELVEPVPVNARLRRVTELVTLHPATSVAALARAVGMSERTFRRWFRADVGTSFTRWRQQRVVDRAIEQLDRGDSVKCVAADLGYTSTSAFIAMFKRVMNVSPQRYLRSR</sequence>
<dbReference type="GO" id="GO:0043565">
    <property type="term" value="F:sequence-specific DNA binding"/>
    <property type="evidence" value="ECO:0007669"/>
    <property type="project" value="InterPro"/>
</dbReference>